<evidence type="ECO:0000313" key="11">
    <source>
        <dbReference type="Proteomes" id="UP001349262"/>
    </source>
</evidence>
<evidence type="ECO:0000313" key="10">
    <source>
        <dbReference type="EMBL" id="MEE7459343.1"/>
    </source>
</evidence>
<feature type="transmembrane region" description="Helical" evidence="9">
    <location>
        <begin position="1001"/>
        <end position="1023"/>
    </location>
</feature>
<feature type="transmembrane region" description="Helical" evidence="9">
    <location>
        <begin position="894"/>
        <end position="914"/>
    </location>
</feature>
<dbReference type="Gene3D" id="3.30.70.1430">
    <property type="entry name" value="Multidrug efflux transporter AcrB pore domain"/>
    <property type="match status" value="2"/>
</dbReference>
<protein>
    <recommendedName>
        <fullName evidence="9">Efflux pump membrane transporter</fullName>
    </recommendedName>
</protein>
<feature type="transmembrane region" description="Helical" evidence="9">
    <location>
        <begin position="392"/>
        <end position="413"/>
    </location>
</feature>
<evidence type="ECO:0000256" key="4">
    <source>
        <dbReference type="ARBA" id="ARBA00022475"/>
    </source>
</evidence>
<dbReference type="Proteomes" id="UP001349262">
    <property type="component" value="Unassembled WGS sequence"/>
</dbReference>
<accession>A0ABU7TFZ8</accession>
<comment type="subcellular location">
    <subcellularLocation>
        <location evidence="1 9">Cell inner membrane</location>
        <topology evidence="1 9">Multi-pass membrane protein</topology>
    </subcellularLocation>
</comment>
<dbReference type="PANTHER" id="PTHR32063:SF10">
    <property type="entry name" value="EFFLUX PUMP MEMBRANE TRANSPORTER"/>
    <property type="match status" value="1"/>
</dbReference>
<dbReference type="Gene3D" id="3.30.70.1440">
    <property type="entry name" value="Multidrug efflux transporter AcrB pore domain"/>
    <property type="match status" value="1"/>
</dbReference>
<keyword evidence="8 9" id="KW-0472">Membrane</keyword>
<feature type="transmembrane region" description="Helical" evidence="9">
    <location>
        <begin position="969"/>
        <end position="989"/>
    </location>
</feature>
<dbReference type="Pfam" id="PF00873">
    <property type="entry name" value="ACR_tran"/>
    <property type="match status" value="1"/>
</dbReference>
<dbReference type="NCBIfam" id="NF000282">
    <property type="entry name" value="RND_permease_1"/>
    <property type="match status" value="1"/>
</dbReference>
<dbReference type="PRINTS" id="PR00702">
    <property type="entry name" value="ACRIFLAVINRP"/>
</dbReference>
<feature type="transmembrane region" description="Helical" evidence="9">
    <location>
        <begin position="366"/>
        <end position="386"/>
    </location>
</feature>
<dbReference type="SUPFAM" id="SSF82693">
    <property type="entry name" value="Multidrug efflux transporter AcrB pore domain, PN1, PN2, PC1 and PC2 subdomains"/>
    <property type="match status" value="3"/>
</dbReference>
<comment type="similarity">
    <text evidence="2 9">Belongs to the resistance-nodulation-cell division (RND) (TC 2.A.6) family.</text>
</comment>
<keyword evidence="4" id="KW-1003">Cell membrane</keyword>
<comment type="caution">
    <text evidence="9">Lacks conserved residue(s) required for the propagation of feature annotation.</text>
</comment>
<feature type="transmembrane region" description="Helical" evidence="9">
    <location>
        <begin position="868"/>
        <end position="887"/>
    </location>
</feature>
<dbReference type="SUPFAM" id="SSF82866">
    <property type="entry name" value="Multidrug efflux transporter AcrB transmembrane domain"/>
    <property type="match status" value="2"/>
</dbReference>
<dbReference type="InterPro" id="IPR027463">
    <property type="entry name" value="AcrB_DN_DC_subdom"/>
</dbReference>
<evidence type="ECO:0000256" key="3">
    <source>
        <dbReference type="ARBA" id="ARBA00022448"/>
    </source>
</evidence>
<keyword evidence="11" id="KW-1185">Reference proteome</keyword>
<name>A0ABU7TFZ8_9HYPH</name>
<feature type="transmembrane region" description="Helical" evidence="9">
    <location>
        <begin position="541"/>
        <end position="558"/>
    </location>
</feature>
<gene>
    <name evidence="10" type="ORF">MRSR164_21880</name>
</gene>
<dbReference type="InterPro" id="IPR001036">
    <property type="entry name" value="Acrflvin-R"/>
</dbReference>
<comment type="caution">
    <text evidence="10">The sequence shown here is derived from an EMBL/GenBank/DDBJ whole genome shotgun (WGS) entry which is preliminary data.</text>
</comment>
<sequence length="1056" mass="112899">MARFFIDRPVFAWVVALFIILGGALSLPMLPVAQYPVIAPPSIALSTAFPGASVESLYTGTTRLIEDELNGAANIMSFESTTDSFGSINITATFQPGTDPALASVEVQNRLKRVEARLPAEVRQNGILVEEASAATLNIITLVSTDGKMDEIGLGDFLMRNVINEIRRIPGVGRATLYSTERSLRVWVDPDKLRGLSLTPGDVTDAIRNQNIQIASGAVGAQPSPVDHAVFAPIIVKGQLSTVDDFGAIVLRANPDGSNVRLRDVARIELGGDAYQFSTRLNGGEAAGISVTLAPDGNALETANAIRAKMEELSQFFPPGLKWDIPYDITPAVKASIKKVMMTLVEAVALVFVVMFLFLQNIRYTLIPTIVVPIALMGTVMVMLLAGFSVNVLTMFGMVLAIGILVDDAIVVVENVERIMNEEGLPPKEATAKAMEQITGAIIGITLVLVAVFIPMAFFPGSVGIIYRQFSIAMVTSIAFSALLALTLTPALCATLLKPVEAGHGHAKGGFFGWFNRIVDRETARYGRGTAWCIKKSGRMMVIYLILVAGTAFAFMRLPEGFLPIEDQGFFTVDIQTPPGASFNRTQAAVRKVEEHLLAQPGVATVTMLNGFSFSGQGPNLSQAFVTLKPWSERDAANSAAALVAGTNAAMAGYRDAIVDAQEPPPVDNLGNAAGFSFRLQDRGQKGYSALAAAEAQLLALARQSPILQKVKVEGLPPTPQAELVIDREKAAALGVKFEDINDAIQVNLGSVYTNDFPNLGKMQRVYVQAEQLQRMQAADILNYAVKNSQGTMVPMSSFADLKWSMGPSQIVGFNGYQSVRFTGEPAAGYTSGDAIAEMERLMTRMPKGFGYTWTGQSEQEKKAGSQASLLLALSVLIVFLCLAALYESWAIPISVLLVIPLGVIGSVAAVYLRGLPNDVYFKIGLITIIGLSAKNAILIVEFAKDLWKPGTNIVQATIEAATLRFRPIVMTSLAFIFGVVPLAIATGASSKSQQAIGTGVMGGMISATVLAVFFVPVFFVVVMRLFKRKQVAAGENAEAAPKAHVSGHGHSVPAE</sequence>
<feature type="transmembrane region" description="Helical" evidence="9">
    <location>
        <begin position="340"/>
        <end position="359"/>
    </location>
</feature>
<dbReference type="Gene3D" id="3.30.70.1320">
    <property type="entry name" value="Multidrug efflux transporter AcrB pore domain like"/>
    <property type="match status" value="1"/>
</dbReference>
<evidence type="ECO:0000256" key="8">
    <source>
        <dbReference type="ARBA" id="ARBA00023136"/>
    </source>
</evidence>
<evidence type="ECO:0000256" key="9">
    <source>
        <dbReference type="RuleBase" id="RU364070"/>
    </source>
</evidence>
<keyword evidence="6 9" id="KW-0812">Transmembrane</keyword>
<organism evidence="10 11">
    <name type="scientific">Methylobacterium radiotolerans</name>
    <dbReference type="NCBI Taxonomy" id="31998"/>
    <lineage>
        <taxon>Bacteria</taxon>
        <taxon>Pseudomonadati</taxon>
        <taxon>Pseudomonadota</taxon>
        <taxon>Alphaproteobacteria</taxon>
        <taxon>Hyphomicrobiales</taxon>
        <taxon>Methylobacteriaceae</taxon>
        <taxon>Methylobacterium</taxon>
    </lineage>
</organism>
<evidence type="ECO:0000256" key="2">
    <source>
        <dbReference type="ARBA" id="ARBA00010942"/>
    </source>
</evidence>
<evidence type="ECO:0000256" key="7">
    <source>
        <dbReference type="ARBA" id="ARBA00022989"/>
    </source>
</evidence>
<dbReference type="NCBIfam" id="TIGR00915">
    <property type="entry name" value="2A0602"/>
    <property type="match status" value="1"/>
</dbReference>
<keyword evidence="5 9" id="KW-0997">Cell inner membrane</keyword>
<keyword evidence="7 9" id="KW-1133">Transmembrane helix</keyword>
<dbReference type="InterPro" id="IPR004764">
    <property type="entry name" value="MdtF-like"/>
</dbReference>
<feature type="transmembrane region" description="Helical" evidence="9">
    <location>
        <begin position="438"/>
        <end position="459"/>
    </location>
</feature>
<dbReference type="Gene3D" id="3.30.2090.10">
    <property type="entry name" value="Multidrug efflux transporter AcrB TolC docking domain, DN and DC subdomains"/>
    <property type="match status" value="2"/>
</dbReference>
<reference evidence="10 11" key="1">
    <citation type="journal article" date="2012" name="Genet. Mol. Biol.">
        <title>Analysis of 16S rRNA and mxaF genes revealing insights into Methylobacterium niche-specific plant association.</title>
        <authorList>
            <person name="Dourado M.N."/>
            <person name="Andreote F.D."/>
            <person name="Dini-Andreote F."/>
            <person name="Conti R."/>
            <person name="Araujo J.M."/>
            <person name="Araujo W.L."/>
        </authorList>
    </citation>
    <scope>NUCLEOTIDE SEQUENCE [LARGE SCALE GENOMIC DNA]</scope>
    <source>
        <strain evidence="10 11">SR1.6/4</strain>
    </source>
</reference>
<dbReference type="SUPFAM" id="SSF82714">
    <property type="entry name" value="Multidrug efflux transporter AcrB TolC docking domain, DN and DC subdomains"/>
    <property type="match status" value="2"/>
</dbReference>
<dbReference type="PANTHER" id="PTHR32063">
    <property type="match status" value="1"/>
</dbReference>
<evidence type="ECO:0000256" key="5">
    <source>
        <dbReference type="ARBA" id="ARBA00022519"/>
    </source>
</evidence>
<evidence type="ECO:0000256" key="6">
    <source>
        <dbReference type="ARBA" id="ARBA00022692"/>
    </source>
</evidence>
<dbReference type="EMBL" id="MLBY01000005">
    <property type="protein sequence ID" value="MEE7459343.1"/>
    <property type="molecule type" value="Genomic_DNA"/>
</dbReference>
<dbReference type="Gene3D" id="1.20.1640.10">
    <property type="entry name" value="Multidrug efflux transporter AcrB transmembrane domain"/>
    <property type="match status" value="2"/>
</dbReference>
<proteinExistence type="inferred from homology"/>
<feature type="transmembrane region" description="Helical" evidence="9">
    <location>
        <begin position="920"/>
        <end position="941"/>
    </location>
</feature>
<keyword evidence="3 9" id="KW-0813">Transport</keyword>
<feature type="transmembrane region" description="Helical" evidence="9">
    <location>
        <begin position="465"/>
        <end position="488"/>
    </location>
</feature>
<evidence type="ECO:0000256" key="1">
    <source>
        <dbReference type="ARBA" id="ARBA00004429"/>
    </source>
</evidence>